<comment type="caution">
    <text evidence="2">The sequence shown here is derived from an EMBL/GenBank/DDBJ whole genome shotgun (WGS) entry which is preliminary data.</text>
</comment>
<dbReference type="Pfam" id="PF13840">
    <property type="entry name" value="ACT_7"/>
    <property type="match status" value="1"/>
</dbReference>
<sequence length="130" mass="14276">MTSNTLTLQLLSETFAIHSLAPESTIPPEAFSAPIYFIAKTYDEVSLVLPQSITLDSEDVEKDWRALEVVGPLGFSLTGILSRISSILAAEKISIFAISTFDTDYILVKDNLINKAIDALGHNNYSIIRD</sequence>
<proteinExistence type="predicted"/>
<organism evidence="2 3">
    <name type="scientific">Thalassotalea euphylliae</name>
    <dbReference type="NCBI Taxonomy" id="1655234"/>
    <lineage>
        <taxon>Bacteria</taxon>
        <taxon>Pseudomonadati</taxon>
        <taxon>Pseudomonadota</taxon>
        <taxon>Gammaproteobacteria</taxon>
        <taxon>Alteromonadales</taxon>
        <taxon>Colwelliaceae</taxon>
        <taxon>Thalassotalea</taxon>
    </lineage>
</organism>
<dbReference type="PANTHER" id="PTHR31131:SF6">
    <property type="entry name" value="CASTOR ACT DOMAIN-CONTAINING PROTEIN"/>
    <property type="match status" value="1"/>
</dbReference>
<evidence type="ECO:0000313" key="2">
    <source>
        <dbReference type="EMBL" id="REL29399.1"/>
    </source>
</evidence>
<reference evidence="3" key="1">
    <citation type="submission" date="2018-08" db="EMBL/GenBank/DDBJ databases">
        <title>Thalassotalea euphylliae genome.</title>
        <authorList>
            <person name="Summers S."/>
            <person name="Rice S.A."/>
            <person name="Freckelton M.L."/>
            <person name="Nedved B.T."/>
            <person name="Hadfield M.G."/>
        </authorList>
    </citation>
    <scope>NUCLEOTIDE SEQUENCE [LARGE SCALE GENOMIC DNA]</scope>
    <source>
        <strain evidence="3">H3</strain>
    </source>
</reference>
<dbReference type="PIRSF" id="PIRSF008459">
    <property type="entry name" value="UCP008459"/>
    <property type="match status" value="1"/>
</dbReference>
<dbReference type="InterPro" id="IPR016540">
    <property type="entry name" value="UCP008459"/>
</dbReference>
<accession>A0A3E0TYA9</accession>
<dbReference type="InterPro" id="IPR027795">
    <property type="entry name" value="CASTOR_ACT_dom"/>
</dbReference>
<evidence type="ECO:0000259" key="1">
    <source>
        <dbReference type="Pfam" id="PF13840"/>
    </source>
</evidence>
<dbReference type="SUPFAM" id="SSF55021">
    <property type="entry name" value="ACT-like"/>
    <property type="match status" value="2"/>
</dbReference>
<evidence type="ECO:0000313" key="3">
    <source>
        <dbReference type="Proteomes" id="UP000256899"/>
    </source>
</evidence>
<dbReference type="RefSeq" id="WP_116013269.1">
    <property type="nucleotide sequence ID" value="NZ_QUOT01000001.1"/>
</dbReference>
<dbReference type="CDD" id="cd04868">
    <property type="entry name" value="ACT_AK-like"/>
    <property type="match status" value="1"/>
</dbReference>
<gene>
    <name evidence="2" type="ORF">DXX94_00940</name>
</gene>
<dbReference type="InterPro" id="IPR051719">
    <property type="entry name" value="CASTOR_mTORC1"/>
</dbReference>
<dbReference type="Gene3D" id="3.30.2130.10">
    <property type="entry name" value="VC0802-like"/>
    <property type="match status" value="1"/>
</dbReference>
<dbReference type="InterPro" id="IPR045865">
    <property type="entry name" value="ACT-like_dom_sf"/>
</dbReference>
<protein>
    <submittedName>
        <fullName evidence="2">ACT domain-containing protein</fullName>
    </submittedName>
</protein>
<dbReference type="AlphaFoldDB" id="A0A3E0TYA9"/>
<dbReference type="Proteomes" id="UP000256899">
    <property type="component" value="Unassembled WGS sequence"/>
</dbReference>
<name>A0A3E0TYA9_9GAMM</name>
<keyword evidence="3" id="KW-1185">Reference proteome</keyword>
<feature type="domain" description="CASTOR ACT" evidence="1">
    <location>
        <begin position="60"/>
        <end position="120"/>
    </location>
</feature>
<dbReference type="EMBL" id="QUOT01000001">
    <property type="protein sequence ID" value="REL29399.1"/>
    <property type="molecule type" value="Genomic_DNA"/>
</dbReference>
<dbReference type="PANTHER" id="PTHR31131">
    <property type="entry name" value="CHROMOSOME 1, WHOLE GENOME SHOTGUN SEQUENCE"/>
    <property type="match status" value="1"/>
</dbReference>